<dbReference type="SUPFAM" id="SSF69279">
    <property type="entry name" value="Phage tail proteins"/>
    <property type="match status" value="2"/>
</dbReference>
<dbReference type="InterPro" id="IPR037026">
    <property type="entry name" value="Vgr_OB-fold_dom_sf"/>
</dbReference>
<accession>A0A6L6PVF4</accession>
<dbReference type="InterPro" id="IPR006531">
    <property type="entry name" value="Gp5/Vgr_OB"/>
</dbReference>
<dbReference type="OrthoDB" id="1907165at2"/>
<dbReference type="Gene3D" id="2.40.50.230">
    <property type="entry name" value="Gp5 N-terminal domain"/>
    <property type="match status" value="1"/>
</dbReference>
<dbReference type="NCBIfam" id="TIGR01646">
    <property type="entry name" value="vgr_GE"/>
    <property type="match status" value="1"/>
</dbReference>
<protein>
    <submittedName>
        <fullName evidence="6">Type VI secretion system tip protein VgrG</fullName>
    </submittedName>
</protein>
<dbReference type="Pfam" id="PF10106">
    <property type="entry name" value="DUF2345"/>
    <property type="match status" value="1"/>
</dbReference>
<dbReference type="InterPro" id="IPR028244">
    <property type="entry name" value="T6SS_Rhs_Vgr_dom"/>
</dbReference>
<dbReference type="Proteomes" id="UP000484015">
    <property type="component" value="Unassembled WGS sequence"/>
</dbReference>
<dbReference type="EMBL" id="WNLA01000002">
    <property type="protein sequence ID" value="MTW01477.1"/>
    <property type="molecule type" value="Genomic_DNA"/>
</dbReference>
<dbReference type="Pfam" id="PF04717">
    <property type="entry name" value="Phage_base_V"/>
    <property type="match status" value="1"/>
</dbReference>
<reference evidence="6 7" key="1">
    <citation type="submission" date="2019-11" db="EMBL/GenBank/DDBJ databases">
        <title>Type strains purchased from KCTC, JCM and DSMZ.</title>
        <authorList>
            <person name="Lu H."/>
        </authorList>
    </citation>
    <scope>NUCLEOTIDE SEQUENCE [LARGE SCALE GENOMIC DNA]</scope>
    <source>
        <strain evidence="6 7">KCTC 42409</strain>
    </source>
</reference>
<dbReference type="RefSeq" id="WP_155437882.1">
    <property type="nucleotide sequence ID" value="NZ_WNLA01000002.1"/>
</dbReference>
<dbReference type="Pfam" id="PF13296">
    <property type="entry name" value="T6SS_Vgr"/>
    <property type="match status" value="1"/>
</dbReference>
<dbReference type="Gene3D" id="2.30.110.50">
    <property type="match status" value="1"/>
</dbReference>
<dbReference type="InterPro" id="IPR006533">
    <property type="entry name" value="T6SS_Vgr_RhsGE"/>
</dbReference>
<feature type="domain" description="DUF2345" evidence="4">
    <location>
        <begin position="762"/>
        <end position="918"/>
    </location>
</feature>
<evidence type="ECO:0000256" key="2">
    <source>
        <dbReference type="SAM" id="MobiDB-lite"/>
    </source>
</evidence>
<keyword evidence="7" id="KW-1185">Reference proteome</keyword>
<sequence length="950" mass="98599">MSLASLQALPGQVLAALAAYSSQSRLYALAFGDGGEVEALLVEAFTADDALQGLGRRDVIVLSASAQIDVAALVGKPATLQISLADGTRCAFTGDVSAVAQLGSNGGLARYRLTLTHWLWRLGQVRNSRVWQDKSVQDIVDDVFGAYAPLARWRWSEETAQCMAGGAPRSYCCQYRESDLAFVGRLLAEEGLAWRVEEDGDGAQLVLFADSTQRCAVPDDPSSPARFHGARAGEQDDTVQALHAGRAARVALTSLLSYDYKAGRVVAAGAVSDAAGNGMLAALEHFDAPGPYHYANNAQAQRYADLQMQGREARSQWWRGRSTLRTLRAGVRLAIDGAPLAQDSEAAFTVVRVRSVGINNLPQPASAALAELFGPIPELLQDYSPPEADADFALAVAQARTSGYANLFEAAPSSLPWRPQWQDSDGRHHHKPTANGSQSAIVVGADGAESPQGADELYCDRLGRVRIRFHWQDGGNATCWVRVAQRAAGGGMGSQFLPRIGQEVLVQFLENDIDRPVIVGALYNGQGEGGVAPTPGGQAAQDAASPFDRARDHAVSGQGNVAGGNSPVWHGASGDSAGHRNGAAQWGIRSKEFGGSGYNQLLFDDTDQQGRVQLKTTHAATELNLGHLIHSADNYRGSLRGQGAELRTDAYGAVRAGAGLLVTSYGISHSAAAREPAGDNTAGIALMKQAVAIAQSFSGAATSHATVALSSHAGAAKASSSRLDDNAAPLPALLTALSGMVSDSGTDAALADAADKQTAPADGKLPHLTDPVIAIAARGGLGVVAGQDVQLANGETVTLMSGADTQWQSGGKLRVHSRQAIGMLGGAVAAGDGGIGLQAIAAQGDVDVQAQAGTLAIQSRDDLQVVSANAHVDWAAARRITLATAGGASITIEGGNITVQAPGKITIQAGKKSFDGPAQNDYPLPELPNSICLECLKKSLAAAPAFTAIG</sequence>
<dbReference type="SUPFAM" id="SSF69255">
    <property type="entry name" value="gp5 N-terminal domain-like"/>
    <property type="match status" value="1"/>
</dbReference>
<dbReference type="Gene3D" id="3.55.50.10">
    <property type="entry name" value="Baseplate protein-like domains"/>
    <property type="match status" value="1"/>
</dbReference>
<dbReference type="Pfam" id="PF05954">
    <property type="entry name" value="Phage_GPD"/>
    <property type="match status" value="1"/>
</dbReference>
<dbReference type="InterPro" id="IPR018769">
    <property type="entry name" value="VgrG2_DUF2345"/>
</dbReference>
<evidence type="ECO:0000259" key="5">
    <source>
        <dbReference type="Pfam" id="PF13296"/>
    </source>
</evidence>
<evidence type="ECO:0000313" key="6">
    <source>
        <dbReference type="EMBL" id="MTW01477.1"/>
    </source>
</evidence>
<dbReference type="NCBIfam" id="TIGR03361">
    <property type="entry name" value="VI_Rhs_Vgr"/>
    <property type="match status" value="1"/>
</dbReference>
<comment type="similarity">
    <text evidence="1">Belongs to the VgrG protein family.</text>
</comment>
<evidence type="ECO:0000259" key="4">
    <source>
        <dbReference type="Pfam" id="PF10106"/>
    </source>
</evidence>
<feature type="domain" description="Gp5/Type VI secretion system Vgr protein OB-fold" evidence="3">
    <location>
        <begin position="460"/>
        <end position="523"/>
    </location>
</feature>
<feature type="region of interest" description="Disordered" evidence="2">
    <location>
        <begin position="419"/>
        <end position="438"/>
    </location>
</feature>
<dbReference type="AlphaFoldDB" id="A0A6L6PVF4"/>
<comment type="caution">
    <text evidence="6">The sequence shown here is derived from an EMBL/GenBank/DDBJ whole genome shotgun (WGS) entry which is preliminary data.</text>
</comment>
<organism evidence="6 7">
    <name type="scientific">Pseudoduganella ginsengisoli</name>
    <dbReference type="NCBI Taxonomy" id="1462440"/>
    <lineage>
        <taxon>Bacteria</taxon>
        <taxon>Pseudomonadati</taxon>
        <taxon>Pseudomonadota</taxon>
        <taxon>Betaproteobacteria</taxon>
        <taxon>Burkholderiales</taxon>
        <taxon>Oxalobacteraceae</taxon>
        <taxon>Telluria group</taxon>
        <taxon>Pseudoduganella</taxon>
    </lineage>
</organism>
<evidence type="ECO:0000259" key="3">
    <source>
        <dbReference type="Pfam" id="PF04717"/>
    </source>
</evidence>
<dbReference type="InterPro" id="IPR017847">
    <property type="entry name" value="T6SS_RhsGE_Vgr_subset"/>
</dbReference>
<evidence type="ECO:0000256" key="1">
    <source>
        <dbReference type="ARBA" id="ARBA00005558"/>
    </source>
</evidence>
<feature type="domain" description="Putative type VI secretion system Rhs element associated Vgr" evidence="5">
    <location>
        <begin position="591"/>
        <end position="701"/>
    </location>
</feature>
<evidence type="ECO:0000313" key="7">
    <source>
        <dbReference type="Proteomes" id="UP000484015"/>
    </source>
</evidence>
<name>A0A6L6PVF4_9BURK</name>
<gene>
    <name evidence="6" type="primary">tssI</name>
    <name evidence="6" type="ORF">GM668_05180</name>
</gene>
<dbReference type="Gene3D" id="4.10.220.110">
    <property type="match status" value="1"/>
</dbReference>
<proteinExistence type="inferred from homology"/>